<dbReference type="Proteomes" id="UP000637578">
    <property type="component" value="Unassembled WGS sequence"/>
</dbReference>
<dbReference type="EMBL" id="BMMK01000001">
    <property type="protein sequence ID" value="GGM35475.1"/>
    <property type="molecule type" value="Genomic_DNA"/>
</dbReference>
<name>A0A8J3FSH5_9PSEU</name>
<reference evidence="1" key="1">
    <citation type="journal article" date="2014" name="Int. J. Syst. Evol. Microbiol.">
        <title>Complete genome sequence of Corynebacterium casei LMG S-19264T (=DSM 44701T), isolated from a smear-ripened cheese.</title>
        <authorList>
            <consortium name="US DOE Joint Genome Institute (JGI-PGF)"/>
            <person name="Walter F."/>
            <person name="Albersmeier A."/>
            <person name="Kalinowski J."/>
            <person name="Ruckert C."/>
        </authorList>
    </citation>
    <scope>NUCLEOTIDE SEQUENCE</scope>
    <source>
        <strain evidence="1">CGMCC 4.5737</strain>
    </source>
</reference>
<protein>
    <submittedName>
        <fullName evidence="1">Uncharacterized protein</fullName>
    </submittedName>
</protein>
<gene>
    <name evidence="1" type="ORF">GCM10012275_03420</name>
</gene>
<organism evidence="1 2">
    <name type="scientific">Longimycelium tulufanense</name>
    <dbReference type="NCBI Taxonomy" id="907463"/>
    <lineage>
        <taxon>Bacteria</taxon>
        <taxon>Bacillati</taxon>
        <taxon>Actinomycetota</taxon>
        <taxon>Actinomycetes</taxon>
        <taxon>Pseudonocardiales</taxon>
        <taxon>Pseudonocardiaceae</taxon>
        <taxon>Longimycelium</taxon>
    </lineage>
</organism>
<keyword evidence="2" id="KW-1185">Reference proteome</keyword>
<reference evidence="1" key="2">
    <citation type="submission" date="2020-09" db="EMBL/GenBank/DDBJ databases">
        <authorList>
            <person name="Sun Q."/>
            <person name="Zhou Y."/>
        </authorList>
    </citation>
    <scope>NUCLEOTIDE SEQUENCE</scope>
    <source>
        <strain evidence="1">CGMCC 4.5737</strain>
    </source>
</reference>
<proteinExistence type="predicted"/>
<evidence type="ECO:0000313" key="2">
    <source>
        <dbReference type="Proteomes" id="UP000637578"/>
    </source>
</evidence>
<sequence>MNNLAEMVNQPVRLRGVAGNAHAGAVLVVTGERPVYIEGLREWGATAGRTVEATGLLTETRVGPEPLGTAHTPAHGVPGPVYVLSHAAWTEAD</sequence>
<evidence type="ECO:0000313" key="1">
    <source>
        <dbReference type="EMBL" id="GGM35475.1"/>
    </source>
</evidence>
<dbReference type="AlphaFoldDB" id="A0A8J3FSH5"/>
<dbReference type="RefSeq" id="WP_189053070.1">
    <property type="nucleotide sequence ID" value="NZ_BMMK01000001.1"/>
</dbReference>
<accession>A0A8J3FSH5</accession>
<comment type="caution">
    <text evidence="1">The sequence shown here is derived from an EMBL/GenBank/DDBJ whole genome shotgun (WGS) entry which is preliminary data.</text>
</comment>